<dbReference type="NCBIfam" id="NF033516">
    <property type="entry name" value="transpos_IS3"/>
    <property type="match status" value="1"/>
</dbReference>
<keyword evidence="3" id="KW-0614">Plasmid</keyword>
<dbReference type="InterPro" id="IPR012337">
    <property type="entry name" value="RNaseH-like_sf"/>
</dbReference>
<geneLocation type="plasmid" evidence="3 4">
    <name>unnamed</name>
</geneLocation>
<feature type="domain" description="Integrase catalytic" evidence="2">
    <location>
        <begin position="117"/>
        <end position="281"/>
    </location>
</feature>
<dbReference type="PANTHER" id="PTHR46889">
    <property type="entry name" value="TRANSPOSASE INSF FOR INSERTION SEQUENCE IS3B-RELATED"/>
    <property type="match status" value="1"/>
</dbReference>
<reference evidence="3" key="1">
    <citation type="submission" date="2022-05" db="EMBL/GenBank/DDBJ databases">
        <title>A methanotrophic Mycobacterium dominates a cave microbial ecosystem.</title>
        <authorList>
            <person name="Van Spanning R.J.M."/>
            <person name="Guan Q."/>
            <person name="Melkonian C."/>
            <person name="Gallant J."/>
            <person name="Polerecky L."/>
            <person name="Flot J.-F."/>
            <person name="Brandt B.W."/>
            <person name="Braster M."/>
            <person name="Iturbe Espinoza P."/>
            <person name="Aerts J."/>
            <person name="Meima-Franke M."/>
            <person name="Piersma S.R."/>
            <person name="Bunduc C."/>
            <person name="Ummels R."/>
            <person name="Pain A."/>
            <person name="Fleming E.J."/>
            <person name="van der Wel N."/>
            <person name="Gherman V.D."/>
            <person name="Sarbu S.M."/>
            <person name="Bodelier P.L.E."/>
            <person name="Bitter W."/>
        </authorList>
    </citation>
    <scope>NUCLEOTIDE SEQUENCE</scope>
    <source>
        <strain evidence="3">Sulfur Cave</strain>
        <plasmid evidence="3">unnamed</plasmid>
    </source>
</reference>
<dbReference type="Pfam" id="PF00665">
    <property type="entry name" value="rve"/>
    <property type="match status" value="1"/>
</dbReference>
<name>A0ABY4QSH9_9MYCO</name>
<keyword evidence="4" id="KW-1185">Reference proteome</keyword>
<dbReference type="PROSITE" id="PS50994">
    <property type="entry name" value="INTEGRASE"/>
    <property type="match status" value="1"/>
</dbReference>
<gene>
    <name evidence="3" type="ORF">M5I08_24745</name>
</gene>
<dbReference type="PANTHER" id="PTHR46889:SF4">
    <property type="entry name" value="TRANSPOSASE INSO FOR INSERTION SEQUENCE ELEMENT IS911B-RELATED"/>
    <property type="match status" value="1"/>
</dbReference>
<dbReference type="Gene3D" id="3.30.420.10">
    <property type="entry name" value="Ribonuclease H-like superfamily/Ribonuclease H"/>
    <property type="match status" value="1"/>
</dbReference>
<organism evidence="3 4">
    <name type="scientific">Candidatus Mycobacterium methanotrophicum</name>
    <dbReference type="NCBI Taxonomy" id="2943498"/>
    <lineage>
        <taxon>Bacteria</taxon>
        <taxon>Bacillati</taxon>
        <taxon>Actinomycetota</taxon>
        <taxon>Actinomycetes</taxon>
        <taxon>Mycobacteriales</taxon>
        <taxon>Mycobacteriaceae</taxon>
        <taxon>Mycobacterium</taxon>
    </lineage>
</organism>
<accession>A0ABY4QSH9</accession>
<dbReference type="InterPro" id="IPR048020">
    <property type="entry name" value="Transpos_IS3"/>
</dbReference>
<dbReference type="Pfam" id="PF13333">
    <property type="entry name" value="rve_2"/>
    <property type="match status" value="1"/>
</dbReference>
<evidence type="ECO:0000256" key="1">
    <source>
        <dbReference type="ARBA" id="ARBA00002286"/>
    </source>
</evidence>
<evidence type="ECO:0000313" key="3">
    <source>
        <dbReference type="EMBL" id="UQX13639.1"/>
    </source>
</evidence>
<proteinExistence type="predicted"/>
<dbReference type="InterPro" id="IPR050900">
    <property type="entry name" value="Transposase_IS3/IS150/IS904"/>
</dbReference>
<dbReference type="InterPro" id="IPR036397">
    <property type="entry name" value="RNaseH_sf"/>
</dbReference>
<comment type="function">
    <text evidence="1">Involved in the transposition of the insertion sequence.</text>
</comment>
<dbReference type="InterPro" id="IPR025948">
    <property type="entry name" value="HTH-like_dom"/>
</dbReference>
<evidence type="ECO:0000313" key="4">
    <source>
        <dbReference type="Proteomes" id="UP001056610"/>
    </source>
</evidence>
<dbReference type="InterPro" id="IPR001584">
    <property type="entry name" value="Integrase_cat-core"/>
</dbReference>
<dbReference type="SUPFAM" id="SSF53098">
    <property type="entry name" value="Ribonuclease H-like"/>
    <property type="match status" value="1"/>
</dbReference>
<dbReference type="RefSeq" id="WP_249763537.1">
    <property type="nucleotide sequence ID" value="NZ_CP097321.1"/>
</dbReference>
<sequence length="287" mass="32333">MSAEEGDYSVAMMCNAVSVSRSGYYAWKNHVPCARDLERRRLENLIVAIFDDSDHTYGYRRVHAQLARQGEQIDDDTVRQIMGDLHLVACQPRPFRPVTTIAGDIAGLPDLVNRDFTATAPGAKLVGDITYIRTWEGWLYLATVLDCFSKKVLGYAMDSTMTSALTCDALSMAADRIPITAGMTIFHSDRGTQYTAQDFADHAKGLGILRSVGRTGVCYDNAWAESFNGTLKNERVNRTVYPTREHARKDITKYIELRYNNKRLHSALDYCTPNEVESEWFNNHRAA</sequence>
<evidence type="ECO:0000259" key="2">
    <source>
        <dbReference type="PROSITE" id="PS50994"/>
    </source>
</evidence>
<dbReference type="EMBL" id="CP097321">
    <property type="protein sequence ID" value="UQX13639.1"/>
    <property type="molecule type" value="Genomic_DNA"/>
</dbReference>
<dbReference type="Proteomes" id="UP001056610">
    <property type="component" value="Plasmid unnamed"/>
</dbReference>
<dbReference type="Pfam" id="PF13276">
    <property type="entry name" value="HTH_21"/>
    <property type="match status" value="1"/>
</dbReference>
<protein>
    <submittedName>
        <fullName evidence="3">IS3 family transposase</fullName>
    </submittedName>
</protein>